<dbReference type="Pfam" id="PF13419">
    <property type="entry name" value="HAD_2"/>
    <property type="match status" value="1"/>
</dbReference>
<dbReference type="OrthoDB" id="40579at2759"/>
<evidence type="ECO:0000256" key="4">
    <source>
        <dbReference type="ARBA" id="ARBA00023277"/>
    </source>
</evidence>
<dbReference type="RefSeq" id="XP_010269917.1">
    <property type="nucleotide sequence ID" value="XM_010271615.2"/>
</dbReference>
<reference evidence="6 7" key="1">
    <citation type="submission" date="2025-04" db="UniProtKB">
        <authorList>
            <consortium name="RefSeq"/>
        </authorList>
    </citation>
    <scope>IDENTIFICATION</scope>
</reference>
<evidence type="ECO:0000256" key="1">
    <source>
        <dbReference type="ARBA" id="ARBA00001946"/>
    </source>
</evidence>
<dbReference type="AlphaFoldDB" id="A0A1U8B2P5"/>
<dbReference type="SUPFAM" id="SSF56784">
    <property type="entry name" value="HAD-like"/>
    <property type="match status" value="1"/>
</dbReference>
<evidence type="ECO:0000313" key="8">
    <source>
        <dbReference type="RefSeq" id="XP_010269918.1"/>
    </source>
</evidence>
<dbReference type="InterPro" id="IPR006439">
    <property type="entry name" value="HAD-SF_hydro_IA"/>
</dbReference>
<dbReference type="GO" id="GO:0046872">
    <property type="term" value="F:metal ion binding"/>
    <property type="evidence" value="ECO:0007669"/>
    <property type="project" value="UniProtKB-KW"/>
</dbReference>
<dbReference type="OMA" id="YCICSNA"/>
<dbReference type="Gene3D" id="1.10.150.240">
    <property type="entry name" value="Putative phosphatase, domain 2"/>
    <property type="match status" value="1"/>
</dbReference>
<evidence type="ECO:0000256" key="3">
    <source>
        <dbReference type="ARBA" id="ARBA00022842"/>
    </source>
</evidence>
<evidence type="ECO:0000313" key="6">
    <source>
        <dbReference type="RefSeq" id="XP_010269916.1"/>
    </source>
</evidence>
<gene>
    <name evidence="6 7 8" type="primary">LOC104606428</name>
</gene>
<dbReference type="InterPro" id="IPR036412">
    <property type="entry name" value="HAD-like_sf"/>
</dbReference>
<dbReference type="GeneID" id="104606428"/>
<evidence type="ECO:0000313" key="7">
    <source>
        <dbReference type="RefSeq" id="XP_010269917.1"/>
    </source>
</evidence>
<dbReference type="InterPro" id="IPR041492">
    <property type="entry name" value="HAD_2"/>
</dbReference>
<organism evidence="5 6">
    <name type="scientific">Nelumbo nucifera</name>
    <name type="common">Sacred lotus</name>
    <dbReference type="NCBI Taxonomy" id="4432"/>
    <lineage>
        <taxon>Eukaryota</taxon>
        <taxon>Viridiplantae</taxon>
        <taxon>Streptophyta</taxon>
        <taxon>Embryophyta</taxon>
        <taxon>Tracheophyta</taxon>
        <taxon>Spermatophyta</taxon>
        <taxon>Magnoliopsida</taxon>
        <taxon>Proteales</taxon>
        <taxon>Nelumbonaceae</taxon>
        <taxon>Nelumbo</taxon>
    </lineage>
</organism>
<dbReference type="InterPro" id="IPR023214">
    <property type="entry name" value="HAD_sf"/>
</dbReference>
<dbReference type="GO" id="GO:0003824">
    <property type="term" value="F:catalytic activity"/>
    <property type="evidence" value="ECO:0007669"/>
    <property type="project" value="UniProtKB-ARBA"/>
</dbReference>
<dbReference type="STRING" id="4432.A0A1U8B2P5"/>
<dbReference type="SFLD" id="SFLDG01135">
    <property type="entry name" value="C1.5.6:_HAD__Beta-PGM__Phospha"/>
    <property type="match status" value="1"/>
</dbReference>
<dbReference type="PANTHER" id="PTHR46193">
    <property type="entry name" value="6-PHOSPHOGLUCONATE PHOSPHATASE"/>
    <property type="match status" value="1"/>
</dbReference>
<keyword evidence="4" id="KW-0119">Carbohydrate metabolism</keyword>
<evidence type="ECO:0000256" key="2">
    <source>
        <dbReference type="ARBA" id="ARBA00022723"/>
    </source>
</evidence>
<dbReference type="SFLD" id="SFLDS00003">
    <property type="entry name" value="Haloacid_Dehalogenase"/>
    <property type="match status" value="1"/>
</dbReference>
<sequence>MTISTDSHQADKCSLPSVAPLKAILFDIDGTLCDSDPLHYFAFREMLQEVGFNDGVPISEEFFIENISGKHNEDICHILFPDWDLKKSLKFMDDKEAMFRRLASEQLKPVSGLNKLCKWIKDRGLKRAAVTNAPRPNAELMISILGLSDFFETLVVGSECERAKPFPDPYLEALKALKASPNHSFVFEDSVSGIKAGVAAGMPVVGLTTRNPEELLSKAWATFLIKDFEDPKLWSALSDLEREVIGADITA</sequence>
<dbReference type="CDD" id="cd07505">
    <property type="entry name" value="HAD_BPGM-like"/>
    <property type="match status" value="1"/>
</dbReference>
<dbReference type="Proteomes" id="UP000189703">
    <property type="component" value="Unplaced"/>
</dbReference>
<dbReference type="PRINTS" id="PR00413">
    <property type="entry name" value="HADHALOGNASE"/>
</dbReference>
<dbReference type="PANTHER" id="PTHR46193:SF18">
    <property type="entry name" value="HEXITOL PHOSPHATASE B"/>
    <property type="match status" value="1"/>
</dbReference>
<dbReference type="KEGG" id="nnu:104606428"/>
<accession>A0A1U8B2P5</accession>
<dbReference type="RefSeq" id="XP_010269918.1">
    <property type="nucleotide sequence ID" value="XM_010271616.2"/>
</dbReference>
<proteinExistence type="predicted"/>
<dbReference type="NCBIfam" id="TIGR01509">
    <property type="entry name" value="HAD-SF-IA-v3"/>
    <property type="match status" value="1"/>
</dbReference>
<comment type="cofactor">
    <cofactor evidence="1">
        <name>Mg(2+)</name>
        <dbReference type="ChEBI" id="CHEBI:18420"/>
    </cofactor>
</comment>
<dbReference type="Gene3D" id="3.40.50.1000">
    <property type="entry name" value="HAD superfamily/HAD-like"/>
    <property type="match status" value="1"/>
</dbReference>
<keyword evidence="5" id="KW-1185">Reference proteome</keyword>
<dbReference type="eggNOG" id="KOG2914">
    <property type="taxonomic scope" value="Eukaryota"/>
</dbReference>
<dbReference type="SFLD" id="SFLDG01129">
    <property type="entry name" value="C1.5:_HAD__Beta-PGM__Phosphata"/>
    <property type="match status" value="1"/>
</dbReference>
<keyword evidence="3" id="KW-0460">Magnesium</keyword>
<evidence type="ECO:0000313" key="5">
    <source>
        <dbReference type="Proteomes" id="UP000189703"/>
    </source>
</evidence>
<dbReference type="InterPro" id="IPR051600">
    <property type="entry name" value="Beta-PGM-like"/>
</dbReference>
<protein>
    <submittedName>
        <fullName evidence="6 7">Haloacid dehalogenase-like hydrolase domain-containing protein Sgpp isoform X1</fullName>
    </submittedName>
</protein>
<name>A0A1U8B2P5_NELNU</name>
<dbReference type="RefSeq" id="XP_010269916.1">
    <property type="nucleotide sequence ID" value="XM_010271614.2"/>
</dbReference>
<dbReference type="InterPro" id="IPR023198">
    <property type="entry name" value="PGP-like_dom2"/>
</dbReference>
<keyword evidence="2" id="KW-0479">Metal-binding</keyword>